<proteinExistence type="inferred from homology"/>
<comment type="similarity">
    <text evidence="1">Belongs to the bactofilin family.</text>
</comment>
<reference evidence="3 4" key="1">
    <citation type="submission" date="2019-03" db="EMBL/GenBank/DDBJ databases">
        <title>Genome sequence of Sphingomonas sp. 17J27-24.</title>
        <authorList>
            <person name="Kim M."/>
            <person name="Maeng S."/>
            <person name="Sathiyaraj S."/>
        </authorList>
    </citation>
    <scope>NUCLEOTIDE SEQUENCE [LARGE SCALE GENOMIC DNA]</scope>
    <source>
        <strain evidence="3 4">17J27-24</strain>
    </source>
</reference>
<dbReference type="InterPro" id="IPR007607">
    <property type="entry name" value="BacA/B"/>
</dbReference>
<dbReference type="RefSeq" id="WP_135088408.1">
    <property type="nucleotide sequence ID" value="NZ_SPDV01000032.1"/>
</dbReference>
<dbReference type="Pfam" id="PF04519">
    <property type="entry name" value="Bactofilin"/>
    <property type="match status" value="1"/>
</dbReference>
<name>A0A4Y8ZQG5_9SPHN</name>
<comment type="caution">
    <text evidence="3">The sequence shown here is derived from an EMBL/GenBank/DDBJ whole genome shotgun (WGS) entry which is preliminary data.</text>
</comment>
<feature type="compositionally biased region" description="Low complexity" evidence="2">
    <location>
        <begin position="139"/>
        <end position="150"/>
    </location>
</feature>
<evidence type="ECO:0000313" key="4">
    <source>
        <dbReference type="Proteomes" id="UP000298213"/>
    </source>
</evidence>
<organism evidence="3 4">
    <name type="scientific">Sphingomonas parva</name>
    <dbReference type="NCBI Taxonomy" id="2555898"/>
    <lineage>
        <taxon>Bacteria</taxon>
        <taxon>Pseudomonadati</taxon>
        <taxon>Pseudomonadota</taxon>
        <taxon>Alphaproteobacteria</taxon>
        <taxon>Sphingomonadales</taxon>
        <taxon>Sphingomonadaceae</taxon>
        <taxon>Sphingomonas</taxon>
    </lineage>
</organism>
<evidence type="ECO:0000313" key="3">
    <source>
        <dbReference type="EMBL" id="TFI57385.1"/>
    </source>
</evidence>
<feature type="region of interest" description="Disordered" evidence="2">
    <location>
        <begin position="139"/>
        <end position="184"/>
    </location>
</feature>
<keyword evidence="4" id="KW-1185">Reference proteome</keyword>
<gene>
    <name evidence="3" type="ORF">E2493_15485</name>
</gene>
<evidence type="ECO:0000256" key="1">
    <source>
        <dbReference type="ARBA" id="ARBA00044755"/>
    </source>
</evidence>
<dbReference type="AlphaFoldDB" id="A0A4Y8ZQG5"/>
<dbReference type="EMBL" id="SPDV01000032">
    <property type="protein sequence ID" value="TFI57385.1"/>
    <property type="molecule type" value="Genomic_DNA"/>
</dbReference>
<dbReference type="PANTHER" id="PTHR35024">
    <property type="entry name" value="HYPOTHETICAL CYTOSOLIC PROTEIN"/>
    <property type="match status" value="1"/>
</dbReference>
<dbReference type="PANTHER" id="PTHR35024:SF4">
    <property type="entry name" value="POLYMER-FORMING CYTOSKELETAL PROTEIN"/>
    <property type="match status" value="1"/>
</dbReference>
<sequence>MFSRSARQPERPGSTIAADAVFTGNITTAGRLHIDGAVHGDVRCGELSQGAGGAVHGNIVAEAARLAGLVDGAVEAGTLALEASARITGDVLYESLGIAPGAEVEGRFRRRKGPADHGACSARAEAVRAASAGTEAAETVADPAVAAPRAPAERTPRRAARTAAKGPELFPVPAELHPDAEAAE</sequence>
<protein>
    <submittedName>
        <fullName evidence="3">Polymer-forming cytoskeletal protein</fullName>
    </submittedName>
</protein>
<accession>A0A4Y8ZQG5</accession>
<dbReference type="Proteomes" id="UP000298213">
    <property type="component" value="Unassembled WGS sequence"/>
</dbReference>
<evidence type="ECO:0000256" key="2">
    <source>
        <dbReference type="SAM" id="MobiDB-lite"/>
    </source>
</evidence>
<dbReference type="OrthoDB" id="5738271at2"/>